<protein>
    <submittedName>
        <fullName evidence="1">OLC1v1019606C1</fullName>
    </submittedName>
</protein>
<evidence type="ECO:0000313" key="1">
    <source>
        <dbReference type="EMBL" id="CAI9118088.1"/>
    </source>
</evidence>
<dbReference type="InterPro" id="IPR026669">
    <property type="entry name" value="Arsenite_MeTrfase-like"/>
</dbReference>
<dbReference type="Pfam" id="PF02353">
    <property type="entry name" value="CMAS"/>
    <property type="match status" value="1"/>
</dbReference>
<dbReference type="SUPFAM" id="SSF53335">
    <property type="entry name" value="S-adenosyl-L-methionine-dependent methyltransferases"/>
    <property type="match status" value="1"/>
</dbReference>
<dbReference type="PIRSF" id="PIRSF003085">
    <property type="entry name" value="CMAS"/>
    <property type="match status" value="1"/>
</dbReference>
<accession>A0AAV1EET2</accession>
<dbReference type="GO" id="GO:0008168">
    <property type="term" value="F:methyltransferase activity"/>
    <property type="evidence" value="ECO:0007669"/>
    <property type="project" value="TreeGrafter"/>
</dbReference>
<dbReference type="InterPro" id="IPR029063">
    <property type="entry name" value="SAM-dependent_MTases_sf"/>
</dbReference>
<evidence type="ECO:0000313" key="2">
    <source>
        <dbReference type="Proteomes" id="UP001161247"/>
    </source>
</evidence>
<keyword evidence="2" id="KW-1185">Reference proteome</keyword>
<proteinExistence type="predicted"/>
<dbReference type="Gene3D" id="3.40.50.150">
    <property type="entry name" value="Vaccinia Virus protein VP39"/>
    <property type="match status" value="1"/>
</dbReference>
<dbReference type="GO" id="GO:0008610">
    <property type="term" value="P:lipid biosynthetic process"/>
    <property type="evidence" value="ECO:0007669"/>
    <property type="project" value="InterPro"/>
</dbReference>
<gene>
    <name evidence="1" type="ORF">OLC1_LOCUS24043</name>
</gene>
<dbReference type="InterPro" id="IPR003333">
    <property type="entry name" value="CMAS"/>
</dbReference>
<dbReference type="CDD" id="cd02440">
    <property type="entry name" value="AdoMet_MTases"/>
    <property type="match status" value="1"/>
</dbReference>
<sequence>MLPGSWKDKWARNLIIRFLGEFIVSGCLIFSEEDGTILTFGDASQKRTALKVSVKVHNPQFYWKVATEADLGFADAYINGDISFVDQNQGLLNLFLIFITNKELKASLSSGSAPLLLSAGLASAKYLFKYVLRPNNLTQARRNVSLHYDLSNELFSRFLDETMSYSCGIFKSQDDDLKTAQLRKISSLIEKAKIRKEHHVLDIGCGWGTLGIEAVKRTGCQYTGITLSEEQLVYAQQKVKDVGFQDRINLVLCDYRQLPNNFKYDIIISCEMVEHVGHGFFEKFFKCCDSALAENGLLLLQFTSVPDQRYEEYRRCRSFIREYIFPGGCLPSLTRLMTAMTTASKLCVEHVENIGFHYYPTLRYWRKNFAKNKSEILALGFDEKFIRAWEYYFDYTAGGFKTGIIGNYQVVFSRPGNVSSFGNVEN</sequence>
<organism evidence="1 2">
    <name type="scientific">Oldenlandia corymbosa var. corymbosa</name>
    <dbReference type="NCBI Taxonomy" id="529605"/>
    <lineage>
        <taxon>Eukaryota</taxon>
        <taxon>Viridiplantae</taxon>
        <taxon>Streptophyta</taxon>
        <taxon>Embryophyta</taxon>
        <taxon>Tracheophyta</taxon>
        <taxon>Spermatophyta</taxon>
        <taxon>Magnoliopsida</taxon>
        <taxon>eudicotyledons</taxon>
        <taxon>Gunneridae</taxon>
        <taxon>Pentapetalae</taxon>
        <taxon>asterids</taxon>
        <taxon>lamiids</taxon>
        <taxon>Gentianales</taxon>
        <taxon>Rubiaceae</taxon>
        <taxon>Rubioideae</taxon>
        <taxon>Spermacoceae</taxon>
        <taxon>Hedyotis-Oldenlandia complex</taxon>
        <taxon>Oldenlandia</taxon>
    </lineage>
</organism>
<dbReference type="EMBL" id="OX459126">
    <property type="protein sequence ID" value="CAI9118088.1"/>
    <property type="molecule type" value="Genomic_DNA"/>
</dbReference>
<reference evidence="1" key="1">
    <citation type="submission" date="2023-03" db="EMBL/GenBank/DDBJ databases">
        <authorList>
            <person name="Julca I."/>
        </authorList>
    </citation>
    <scope>NUCLEOTIDE SEQUENCE</scope>
</reference>
<dbReference type="PANTHER" id="PTHR43675">
    <property type="entry name" value="ARSENITE METHYLTRANSFERASE"/>
    <property type="match status" value="1"/>
</dbReference>
<dbReference type="PANTHER" id="PTHR43675:SF30">
    <property type="entry name" value="CYCLOPROPANE-FATTY-ACYL-PHOSPHOLIPID SYNTHASE"/>
    <property type="match status" value="1"/>
</dbReference>
<dbReference type="Proteomes" id="UP001161247">
    <property type="component" value="Chromosome 9"/>
</dbReference>
<dbReference type="AlphaFoldDB" id="A0AAV1EET2"/>
<name>A0AAV1EET2_OLDCO</name>